<comment type="caution">
    <text evidence="1">The sequence shown here is derived from an EMBL/GenBank/DDBJ whole genome shotgun (WGS) entry which is preliminary data.</text>
</comment>
<name>K1TDQ3_9ZZZZ</name>
<dbReference type="AlphaFoldDB" id="K1TDQ3"/>
<protein>
    <submittedName>
        <fullName evidence="1">Uncharacterized protein</fullName>
    </submittedName>
</protein>
<feature type="non-terminal residue" evidence="1">
    <location>
        <position position="62"/>
    </location>
</feature>
<proteinExistence type="predicted"/>
<gene>
    <name evidence="1" type="ORF">LEA_10285</name>
</gene>
<reference evidence="1" key="1">
    <citation type="journal article" date="2013" name="Environ. Microbiol.">
        <title>Microbiota from the distal guts of lean and obese adolescents exhibit partial functional redundancy besides clear differences in community structure.</title>
        <authorList>
            <person name="Ferrer M."/>
            <person name="Ruiz A."/>
            <person name="Lanza F."/>
            <person name="Haange S.B."/>
            <person name="Oberbach A."/>
            <person name="Till H."/>
            <person name="Bargiela R."/>
            <person name="Campoy C."/>
            <person name="Segura M.T."/>
            <person name="Richter M."/>
            <person name="von Bergen M."/>
            <person name="Seifert J."/>
            <person name="Suarez A."/>
        </authorList>
    </citation>
    <scope>NUCLEOTIDE SEQUENCE</scope>
</reference>
<sequence>MARLITKFKYLKPDERNHFGGYAEYIATREGAEKIDESRKFAPATDKQRRLIQKILADFPDS</sequence>
<dbReference type="EMBL" id="AJWY01006916">
    <property type="protein sequence ID" value="EKC65514.1"/>
    <property type="molecule type" value="Genomic_DNA"/>
</dbReference>
<accession>K1TDQ3</accession>
<organism evidence="1">
    <name type="scientific">human gut metagenome</name>
    <dbReference type="NCBI Taxonomy" id="408170"/>
    <lineage>
        <taxon>unclassified sequences</taxon>
        <taxon>metagenomes</taxon>
        <taxon>organismal metagenomes</taxon>
    </lineage>
</organism>
<evidence type="ECO:0000313" key="1">
    <source>
        <dbReference type="EMBL" id="EKC65514.1"/>
    </source>
</evidence>